<keyword evidence="1" id="KW-1133">Transmembrane helix</keyword>
<sequence length="171" mass="19602">MNYTIEIALIALAVMVVGLIYYVITKEGEVSSQIRSIAKAVDDLHRELFVMDKRLKQELEIITSLQESVPREQTSLHAELGREVNELSVPILESLTHIEDSFSGYKEKTENRLRYLEERIRNLSLPTSISGLDDEKVISRYNQGIEIDAIAKELRLSKAEVEFVLKINQLR</sequence>
<feature type="transmembrane region" description="Helical" evidence="1">
    <location>
        <begin position="7"/>
        <end position="24"/>
    </location>
</feature>
<evidence type="ECO:0008006" key="4">
    <source>
        <dbReference type="Google" id="ProtNLM"/>
    </source>
</evidence>
<dbReference type="Proteomes" id="UP000228859">
    <property type="component" value="Unassembled WGS sequence"/>
</dbReference>
<keyword evidence="1" id="KW-0472">Membrane</keyword>
<reference evidence="2 3" key="1">
    <citation type="journal article" date="2017" name="Front. Microbiol.">
        <title>Comparative Genomic Analysis of the Class Epsilonproteobacteria and Proposed Reclassification to Epsilonbacteraeota (phyl. nov.).</title>
        <authorList>
            <person name="Waite D.W."/>
            <person name="Vanwonterghem I."/>
            <person name="Rinke C."/>
            <person name="Parks D.H."/>
            <person name="Zhang Y."/>
            <person name="Takai K."/>
            <person name="Sievert S.M."/>
            <person name="Simon J."/>
            <person name="Campbell B.J."/>
            <person name="Hanson T.E."/>
            <person name="Woyke T."/>
            <person name="Klotz M.G."/>
            <person name="Hugenholtz P."/>
        </authorList>
    </citation>
    <scope>NUCLEOTIDE SEQUENCE [LARGE SCALE GENOMIC DNA]</scope>
    <source>
        <strain evidence="2">UBA12443</strain>
    </source>
</reference>
<comment type="caution">
    <text evidence="2">The sequence shown here is derived from an EMBL/GenBank/DDBJ whole genome shotgun (WGS) entry which is preliminary data.</text>
</comment>
<protein>
    <recommendedName>
        <fullName evidence="4">Periplasmic protein</fullName>
    </recommendedName>
</protein>
<evidence type="ECO:0000256" key="1">
    <source>
        <dbReference type="SAM" id="Phobius"/>
    </source>
</evidence>
<accession>A0A2D3WPN5</accession>
<organism evidence="2 3">
    <name type="scientific">Sulfuricurvum kujiense</name>
    <dbReference type="NCBI Taxonomy" id="148813"/>
    <lineage>
        <taxon>Bacteria</taxon>
        <taxon>Pseudomonadati</taxon>
        <taxon>Campylobacterota</taxon>
        <taxon>Epsilonproteobacteria</taxon>
        <taxon>Campylobacterales</taxon>
        <taxon>Sulfurimonadaceae</taxon>
        <taxon>Sulfuricurvum</taxon>
    </lineage>
</organism>
<evidence type="ECO:0000313" key="2">
    <source>
        <dbReference type="EMBL" id="DAB38653.1"/>
    </source>
</evidence>
<keyword evidence="1" id="KW-0812">Transmembrane</keyword>
<evidence type="ECO:0000313" key="3">
    <source>
        <dbReference type="Proteomes" id="UP000228859"/>
    </source>
</evidence>
<gene>
    <name evidence="2" type="ORF">CFH83_05025</name>
</gene>
<dbReference type="EMBL" id="DLUI01000071">
    <property type="protein sequence ID" value="DAB38653.1"/>
    <property type="molecule type" value="Genomic_DNA"/>
</dbReference>
<proteinExistence type="predicted"/>
<dbReference type="RefSeq" id="WP_294896516.1">
    <property type="nucleotide sequence ID" value="NZ_DLUI01000071.1"/>
</dbReference>
<name>A0A2D3WPN5_9BACT</name>
<dbReference type="AlphaFoldDB" id="A0A2D3WPN5"/>